<keyword evidence="1" id="KW-0175">Coiled coil</keyword>
<proteinExistence type="predicted"/>
<sequence>MSLMESIEKRFGGNKESKKVHKTLLKQQYENFNGTSSEGLDQIYDRLQNLISKLEIHGETISQEDLNLKLLRSLPSEWKTHTLISRNKPDLETLSMDDLYNNLKIYEAKVIGSSSTTQNTKNVAFVSSNNTDSTNKAINTARCVSAASSKTNASNLPNVDSLKDGLEVADGNVNHESQKIPTKGMKEFRDKAITELRQKFEKAEKEKDDLKLTLEKFKGNFMPPKLDLLFADEHVVSESVTSLPGIAKSEVKTSESKLNTVSEPIIKD</sequence>
<organism evidence="2">
    <name type="scientific">Tanacetum cinerariifolium</name>
    <name type="common">Dalmatian daisy</name>
    <name type="synonym">Chrysanthemum cinerariifolium</name>
    <dbReference type="NCBI Taxonomy" id="118510"/>
    <lineage>
        <taxon>Eukaryota</taxon>
        <taxon>Viridiplantae</taxon>
        <taxon>Streptophyta</taxon>
        <taxon>Embryophyta</taxon>
        <taxon>Tracheophyta</taxon>
        <taxon>Spermatophyta</taxon>
        <taxon>Magnoliopsida</taxon>
        <taxon>eudicotyledons</taxon>
        <taxon>Gunneridae</taxon>
        <taxon>Pentapetalae</taxon>
        <taxon>asterids</taxon>
        <taxon>campanulids</taxon>
        <taxon>Asterales</taxon>
        <taxon>Asteraceae</taxon>
        <taxon>Asteroideae</taxon>
        <taxon>Anthemideae</taxon>
        <taxon>Anthemidinae</taxon>
        <taxon>Tanacetum</taxon>
    </lineage>
</organism>
<feature type="coiled-coil region" evidence="1">
    <location>
        <begin position="186"/>
        <end position="220"/>
    </location>
</feature>
<name>A0A699IU94_TANCI</name>
<protein>
    <submittedName>
        <fullName evidence="2">Uncharacterized protein</fullName>
    </submittedName>
</protein>
<reference evidence="2" key="1">
    <citation type="journal article" date="2019" name="Sci. Rep.">
        <title>Draft genome of Tanacetum cinerariifolium, the natural source of mosquito coil.</title>
        <authorList>
            <person name="Yamashiro T."/>
            <person name="Shiraishi A."/>
            <person name="Satake H."/>
            <person name="Nakayama K."/>
        </authorList>
    </citation>
    <scope>NUCLEOTIDE SEQUENCE</scope>
</reference>
<comment type="caution">
    <text evidence="2">The sequence shown here is derived from an EMBL/GenBank/DDBJ whole genome shotgun (WGS) entry which is preliminary data.</text>
</comment>
<gene>
    <name evidence="2" type="ORF">Tci_558290</name>
</gene>
<dbReference type="AlphaFoldDB" id="A0A699IU94"/>
<evidence type="ECO:0000256" key="1">
    <source>
        <dbReference type="SAM" id="Coils"/>
    </source>
</evidence>
<dbReference type="EMBL" id="BKCJ010333946">
    <property type="protein sequence ID" value="GEZ86317.1"/>
    <property type="molecule type" value="Genomic_DNA"/>
</dbReference>
<evidence type="ECO:0000313" key="2">
    <source>
        <dbReference type="EMBL" id="GEZ86317.1"/>
    </source>
</evidence>
<dbReference type="Pfam" id="PF14223">
    <property type="entry name" value="Retrotran_gag_2"/>
    <property type="match status" value="1"/>
</dbReference>
<accession>A0A699IU94</accession>